<dbReference type="EMBL" id="SMAE01000001">
    <property type="protein sequence ID" value="TCS91712.1"/>
    <property type="molecule type" value="Genomic_DNA"/>
</dbReference>
<feature type="transmembrane region" description="Helical" evidence="1">
    <location>
        <begin position="40"/>
        <end position="58"/>
    </location>
</feature>
<keyword evidence="3" id="KW-1185">Reference proteome</keyword>
<dbReference type="Proteomes" id="UP000294567">
    <property type="component" value="Unassembled WGS sequence"/>
</dbReference>
<evidence type="ECO:0000313" key="3">
    <source>
        <dbReference type="Proteomes" id="UP000294567"/>
    </source>
</evidence>
<comment type="caution">
    <text evidence="2">The sequence shown here is derived from an EMBL/GenBank/DDBJ whole genome shotgun (WGS) entry which is preliminary data.</text>
</comment>
<dbReference type="RefSeq" id="WP_132025553.1">
    <property type="nucleotide sequence ID" value="NZ_CP068564.1"/>
</dbReference>
<protein>
    <submittedName>
        <fullName evidence="2">Uncharacterized protein</fullName>
    </submittedName>
</protein>
<dbReference type="AlphaFoldDB" id="A0A4R3KZW1"/>
<accession>A0A4R3KZW1</accession>
<keyword evidence="1" id="KW-0812">Transmembrane</keyword>
<proteinExistence type="predicted"/>
<feature type="transmembrane region" description="Helical" evidence="1">
    <location>
        <begin position="12"/>
        <end position="28"/>
    </location>
</feature>
<name>A0A4R3KZW1_9FIRM</name>
<organism evidence="2 3">
    <name type="scientific">Keratinibaculum paraultunense</name>
    <dbReference type="NCBI Taxonomy" id="1278232"/>
    <lineage>
        <taxon>Bacteria</taxon>
        <taxon>Bacillati</taxon>
        <taxon>Bacillota</taxon>
        <taxon>Tissierellia</taxon>
        <taxon>Tissierellales</taxon>
        <taxon>Tepidimicrobiaceae</taxon>
        <taxon>Keratinibaculum</taxon>
    </lineage>
</organism>
<keyword evidence="1" id="KW-0472">Membrane</keyword>
<keyword evidence="1" id="KW-1133">Transmembrane helix</keyword>
<evidence type="ECO:0000313" key="2">
    <source>
        <dbReference type="EMBL" id="TCS91712.1"/>
    </source>
</evidence>
<gene>
    <name evidence="2" type="ORF">EDD65_101215</name>
</gene>
<sequence>MDFIEKNIKGIFIGYIVSAFLYIGQVYYNGKFGSIRPHTMIYALFTLPLLIWITRRMVGKYGAIKQFGIYSFGVYFSHPKYIPRNRREEEYV</sequence>
<evidence type="ECO:0000256" key="1">
    <source>
        <dbReference type="SAM" id="Phobius"/>
    </source>
</evidence>
<reference evidence="2 3" key="1">
    <citation type="submission" date="2019-03" db="EMBL/GenBank/DDBJ databases">
        <title>Genomic Encyclopedia of Type Strains, Phase IV (KMG-IV): sequencing the most valuable type-strain genomes for metagenomic binning, comparative biology and taxonomic classification.</title>
        <authorList>
            <person name="Goeker M."/>
        </authorList>
    </citation>
    <scope>NUCLEOTIDE SEQUENCE [LARGE SCALE GENOMIC DNA]</scope>
    <source>
        <strain evidence="2 3">DSM 26752</strain>
    </source>
</reference>